<proteinExistence type="predicted"/>
<reference evidence="2" key="1">
    <citation type="submission" date="2022-11" db="UniProtKB">
        <authorList>
            <consortium name="WormBaseParasite"/>
        </authorList>
    </citation>
    <scope>IDENTIFICATION</scope>
</reference>
<sequence>MDGSQYLSSVENQAQLEEILIAHDEQNMYDKAYISQYIDAEGVKKKGEEQTAGTAIYTMVETPQELLAGLAE</sequence>
<protein>
    <submittedName>
        <fullName evidence="2">Uncharacterized protein</fullName>
    </submittedName>
</protein>
<dbReference type="WBParaSite" id="nRc.2.0.1.t43215-RA">
    <property type="protein sequence ID" value="nRc.2.0.1.t43215-RA"/>
    <property type="gene ID" value="nRc.2.0.1.g43215"/>
</dbReference>
<evidence type="ECO:0000313" key="1">
    <source>
        <dbReference type="Proteomes" id="UP000887565"/>
    </source>
</evidence>
<dbReference type="AlphaFoldDB" id="A0A915KYF1"/>
<dbReference type="Proteomes" id="UP000887565">
    <property type="component" value="Unplaced"/>
</dbReference>
<accession>A0A915KYF1</accession>
<evidence type="ECO:0000313" key="2">
    <source>
        <dbReference type="WBParaSite" id="nRc.2.0.1.t43215-RA"/>
    </source>
</evidence>
<organism evidence="1 2">
    <name type="scientific">Romanomermis culicivorax</name>
    <name type="common">Nematode worm</name>
    <dbReference type="NCBI Taxonomy" id="13658"/>
    <lineage>
        <taxon>Eukaryota</taxon>
        <taxon>Metazoa</taxon>
        <taxon>Ecdysozoa</taxon>
        <taxon>Nematoda</taxon>
        <taxon>Enoplea</taxon>
        <taxon>Dorylaimia</taxon>
        <taxon>Mermithida</taxon>
        <taxon>Mermithoidea</taxon>
        <taxon>Mermithidae</taxon>
        <taxon>Romanomermis</taxon>
    </lineage>
</organism>
<keyword evidence="1" id="KW-1185">Reference proteome</keyword>
<name>A0A915KYF1_ROMCU</name>